<evidence type="ECO:0000256" key="1">
    <source>
        <dbReference type="ARBA" id="ARBA00022448"/>
    </source>
</evidence>
<evidence type="ECO:0000256" key="5">
    <source>
        <dbReference type="ARBA" id="ARBA00022989"/>
    </source>
</evidence>
<proteinExistence type="predicted"/>
<accession>A0ABU1UYR5</accession>
<dbReference type="Gene3D" id="3.30.70.1440">
    <property type="entry name" value="Multidrug efflux transporter AcrB pore domain"/>
    <property type="match status" value="1"/>
</dbReference>
<feature type="transmembrane region" description="Helical" evidence="7">
    <location>
        <begin position="466"/>
        <end position="491"/>
    </location>
</feature>
<keyword evidence="2" id="KW-1003">Cell membrane</keyword>
<dbReference type="RefSeq" id="WP_310072585.1">
    <property type="nucleotide sequence ID" value="NZ_JAVDVX010000004.1"/>
</dbReference>
<comment type="caution">
    <text evidence="8">The sequence shown here is derived from an EMBL/GenBank/DDBJ whole genome shotgun (WGS) entry which is preliminary data.</text>
</comment>
<keyword evidence="9" id="KW-1185">Reference proteome</keyword>
<feature type="transmembrane region" description="Helical" evidence="7">
    <location>
        <begin position="880"/>
        <end position="900"/>
    </location>
</feature>
<keyword evidence="1" id="KW-0813">Transport</keyword>
<feature type="transmembrane region" description="Helical" evidence="7">
    <location>
        <begin position="906"/>
        <end position="931"/>
    </location>
</feature>
<dbReference type="Gene3D" id="3.30.70.1430">
    <property type="entry name" value="Multidrug efflux transporter AcrB pore domain"/>
    <property type="match status" value="2"/>
</dbReference>
<dbReference type="PRINTS" id="PR00702">
    <property type="entry name" value="ACRIFLAVINRP"/>
</dbReference>
<dbReference type="Gene3D" id="3.30.2090.10">
    <property type="entry name" value="Multidrug efflux transporter AcrB TolC docking domain, DN and DC subdomains"/>
    <property type="match status" value="2"/>
</dbReference>
<evidence type="ECO:0000313" key="9">
    <source>
        <dbReference type="Proteomes" id="UP001253595"/>
    </source>
</evidence>
<dbReference type="InterPro" id="IPR027463">
    <property type="entry name" value="AcrB_DN_DC_subdom"/>
</dbReference>
<organism evidence="8 9">
    <name type="scientific">Cellvibrio fibrivorans</name>
    <dbReference type="NCBI Taxonomy" id="126350"/>
    <lineage>
        <taxon>Bacteria</taxon>
        <taxon>Pseudomonadati</taxon>
        <taxon>Pseudomonadota</taxon>
        <taxon>Gammaproteobacteria</taxon>
        <taxon>Cellvibrionales</taxon>
        <taxon>Cellvibrionaceae</taxon>
        <taxon>Cellvibrio</taxon>
    </lineage>
</organism>
<keyword evidence="5 7" id="KW-1133">Transmembrane helix</keyword>
<feature type="transmembrane region" description="Helical" evidence="7">
    <location>
        <begin position="855"/>
        <end position="873"/>
    </location>
</feature>
<feature type="transmembrane region" description="Helical" evidence="7">
    <location>
        <begin position="361"/>
        <end position="382"/>
    </location>
</feature>
<dbReference type="PANTHER" id="PTHR32063">
    <property type="match status" value="1"/>
</dbReference>
<sequence length="1048" mass="113112">MFIADPFIKRPVASSLLAVGIVLLGLLAWRMLPVAPLPQVDFPAVQIQASLPGASPESMASTVATPLERALGSIPGVTAINSNSTQGSTFIWVEFTLDRDLDSAARDVQAALNAARGQLPAGMPGNPGYRKISPSQAPIMALALSSPNLSPAALYDSAATILAQKLSQIKGVGQVGIDGASLPAVRIQLNPNALANYGIALDEVRNAVANANVMRPIGMLEENDTRWQVHTNESLRSAKDYQTLVIRYGDEGGVVRLQDVATVTDSVENRYTDGFHNQSSAVTLTVSRQTGANIVETIDAINAQLPALRALMPADTQLKVVMDRSPGIRATLKEAQITLVLSVLLVVGVVWVFLGSARSALIPSLAIPVAIIGAFAVMYLYGFSLNNLSLMALIVAAGLVVDDAIVVLENIKRHIERGLSPFQAAIQGTREVGFTLLAMNITLVVVFISILLMGGVVEKLFREFSITLAAAMIISLAVSLSLTPALCAQLLKAEPKKEHKPGIFDDIKNGYSIALDWALRHSRIVLLILAGVIGINIYLYVAIPKTMLPEQDTGQMTGWIRGDDGFSFQLMQPKIQQFRQLLLADPAVEDVFGASGGGNGVSNAWMRISLKPMAERGVSVHEVVDRLRRQMPSIPGAMLMIGPDQDIRLSSPFSRSEQELMLLADDLKLLHKWAAKITTAMEKMPELTEIDGVKEEGTQQVVLTIDREAAQRLGVNMNAVASMLNNSFSQRQVSTMFDEMNQYRVVMELEPGYTATPAVLEQLQVITNDGKRVPLSTFSSFNYGLAEDRVRHSNQFASESIGYGVAENYTEEQARAAIENKIAELMVPKEVYLAPAGSSRPGWGPSTPGMAQDPAVLIACVLLAVYLILGILYESTIHPLTILSTLPSAGIGALLALRLSDTPFSLIAMLGLFLLIGIVMKNAILMIDFALELERKEGLSSRDSIFQAALLRLRPIMMTNLAGLLGALPLILSFNEGSELRTPLGITIIGGLAVSQLLTLFTTPVVYLYMEKVRNWGLGKNAGQLPKADADFLMERPDIIADEGRFKP</sequence>
<dbReference type="SUPFAM" id="SSF82714">
    <property type="entry name" value="Multidrug efflux transporter AcrB TolC docking domain, DN and DC subdomains"/>
    <property type="match status" value="2"/>
</dbReference>
<evidence type="ECO:0000256" key="3">
    <source>
        <dbReference type="ARBA" id="ARBA00022519"/>
    </source>
</evidence>
<name>A0ABU1UYR5_9GAMM</name>
<feature type="transmembrane region" description="Helical" evidence="7">
    <location>
        <begin position="12"/>
        <end position="32"/>
    </location>
</feature>
<dbReference type="SUPFAM" id="SSF82866">
    <property type="entry name" value="Multidrug efflux transporter AcrB transmembrane domain"/>
    <property type="match status" value="2"/>
</dbReference>
<dbReference type="SUPFAM" id="SSF82693">
    <property type="entry name" value="Multidrug efflux transporter AcrB pore domain, PN1, PN2, PC1 and PC2 subdomains"/>
    <property type="match status" value="3"/>
</dbReference>
<dbReference type="PANTHER" id="PTHR32063:SF34">
    <property type="entry name" value="MULTIDRUG RESISTANCE PROTEIN MDTC"/>
    <property type="match status" value="1"/>
</dbReference>
<keyword evidence="6 7" id="KW-0472">Membrane</keyword>
<evidence type="ECO:0000313" key="8">
    <source>
        <dbReference type="EMBL" id="MDR7090332.1"/>
    </source>
</evidence>
<evidence type="ECO:0000256" key="4">
    <source>
        <dbReference type="ARBA" id="ARBA00022692"/>
    </source>
</evidence>
<feature type="transmembrane region" description="Helical" evidence="7">
    <location>
        <begin position="524"/>
        <end position="543"/>
    </location>
</feature>
<dbReference type="Proteomes" id="UP001253595">
    <property type="component" value="Unassembled WGS sequence"/>
</dbReference>
<keyword evidence="4 7" id="KW-0812">Transmembrane</keyword>
<protein>
    <submittedName>
        <fullName evidence="8">Multidrug efflux pump</fullName>
    </submittedName>
</protein>
<evidence type="ECO:0000256" key="2">
    <source>
        <dbReference type="ARBA" id="ARBA00022475"/>
    </source>
</evidence>
<reference evidence="8 9" key="1">
    <citation type="submission" date="2023-07" db="EMBL/GenBank/DDBJ databases">
        <title>Sorghum-associated microbial communities from plants grown in Nebraska, USA.</title>
        <authorList>
            <person name="Schachtman D."/>
        </authorList>
    </citation>
    <scope>NUCLEOTIDE SEQUENCE [LARGE SCALE GENOMIC DNA]</scope>
    <source>
        <strain evidence="8 9">BE190</strain>
    </source>
</reference>
<feature type="transmembrane region" description="Helical" evidence="7">
    <location>
        <begin position="388"/>
        <end position="411"/>
    </location>
</feature>
<dbReference type="EMBL" id="JAVDVX010000004">
    <property type="protein sequence ID" value="MDR7090332.1"/>
    <property type="molecule type" value="Genomic_DNA"/>
</dbReference>
<feature type="transmembrane region" description="Helical" evidence="7">
    <location>
        <begin position="335"/>
        <end position="354"/>
    </location>
</feature>
<dbReference type="Gene3D" id="1.20.1640.10">
    <property type="entry name" value="Multidrug efflux transporter AcrB transmembrane domain"/>
    <property type="match status" value="2"/>
</dbReference>
<keyword evidence="3" id="KW-0997">Cell inner membrane</keyword>
<feature type="transmembrane region" description="Helical" evidence="7">
    <location>
        <begin position="951"/>
        <end position="972"/>
    </location>
</feature>
<gene>
    <name evidence="8" type="ORF">J2X05_002356</name>
</gene>
<feature type="transmembrane region" description="Helical" evidence="7">
    <location>
        <begin position="432"/>
        <end position="454"/>
    </location>
</feature>
<evidence type="ECO:0000256" key="7">
    <source>
        <dbReference type="SAM" id="Phobius"/>
    </source>
</evidence>
<dbReference type="Gene3D" id="3.30.70.1320">
    <property type="entry name" value="Multidrug efflux transporter AcrB pore domain like"/>
    <property type="match status" value="1"/>
</dbReference>
<feature type="transmembrane region" description="Helical" evidence="7">
    <location>
        <begin position="984"/>
        <end position="1010"/>
    </location>
</feature>
<evidence type="ECO:0000256" key="6">
    <source>
        <dbReference type="ARBA" id="ARBA00023136"/>
    </source>
</evidence>
<dbReference type="InterPro" id="IPR001036">
    <property type="entry name" value="Acrflvin-R"/>
</dbReference>
<dbReference type="Pfam" id="PF00873">
    <property type="entry name" value="ACR_tran"/>
    <property type="match status" value="1"/>
</dbReference>